<feature type="region of interest" description="Disordered" evidence="1">
    <location>
        <begin position="215"/>
        <end position="240"/>
    </location>
</feature>
<accession>A0AAW0R223</accession>
<protein>
    <recommendedName>
        <fullName evidence="4">HNH/ENDO VII superfamily nuclease with conserved GHE residues</fullName>
    </recommendedName>
</protein>
<dbReference type="EMBL" id="JAQQWP010000004">
    <property type="protein sequence ID" value="KAK8121302.1"/>
    <property type="molecule type" value="Genomic_DNA"/>
</dbReference>
<keyword evidence="3" id="KW-1185">Reference proteome</keyword>
<evidence type="ECO:0000256" key="1">
    <source>
        <dbReference type="SAM" id="MobiDB-lite"/>
    </source>
</evidence>
<proteinExistence type="predicted"/>
<dbReference type="Proteomes" id="UP001392437">
    <property type="component" value="Unassembled WGS sequence"/>
</dbReference>
<feature type="region of interest" description="Disordered" evidence="1">
    <location>
        <begin position="1"/>
        <end position="29"/>
    </location>
</feature>
<evidence type="ECO:0000313" key="3">
    <source>
        <dbReference type="Proteomes" id="UP001392437"/>
    </source>
</evidence>
<evidence type="ECO:0000313" key="2">
    <source>
        <dbReference type="EMBL" id="KAK8121302.1"/>
    </source>
</evidence>
<organism evidence="2 3">
    <name type="scientific">Apiospora kogelbergensis</name>
    <dbReference type="NCBI Taxonomy" id="1337665"/>
    <lineage>
        <taxon>Eukaryota</taxon>
        <taxon>Fungi</taxon>
        <taxon>Dikarya</taxon>
        <taxon>Ascomycota</taxon>
        <taxon>Pezizomycotina</taxon>
        <taxon>Sordariomycetes</taxon>
        <taxon>Xylariomycetidae</taxon>
        <taxon>Amphisphaeriales</taxon>
        <taxon>Apiosporaceae</taxon>
        <taxon>Apiospora</taxon>
    </lineage>
</organism>
<gene>
    <name evidence="2" type="ORF">PG999_005422</name>
</gene>
<reference evidence="2 3" key="1">
    <citation type="submission" date="2023-01" db="EMBL/GenBank/DDBJ databases">
        <title>Analysis of 21 Apiospora genomes using comparative genomics revels a genus with tremendous synthesis potential of carbohydrate active enzymes and secondary metabolites.</title>
        <authorList>
            <person name="Sorensen T."/>
        </authorList>
    </citation>
    <scope>NUCLEOTIDE SEQUENCE [LARGE SCALE GENOMIC DNA]</scope>
    <source>
        <strain evidence="2 3">CBS 117206</strain>
    </source>
</reference>
<dbReference type="AlphaFoldDB" id="A0AAW0R223"/>
<sequence length="240" mass="26270">MANNNRNHDNRDYNAPQPSGLPPTKAPNLRPEINLTSAIIAAAEARAARTPSQAALPSHLIYGPSSFSAVHHQMAPAVRVASPYGFGLAMPFQSPYPHAQLGPHQMNVAPDRRQANLGPPPGYFQPPDGTAYDARSGATNRRVISDGPIHPQHSQGRGMWQADLPHWGPTTAIVIAHIVDHSRLNSLPTPIRAPETTEQKAERERAEYVNRARKKYDRGRAFEDDEEFYPGNSGNSGKKT</sequence>
<evidence type="ECO:0008006" key="4">
    <source>
        <dbReference type="Google" id="ProtNLM"/>
    </source>
</evidence>
<comment type="caution">
    <text evidence="2">The sequence shown here is derived from an EMBL/GenBank/DDBJ whole genome shotgun (WGS) entry which is preliminary data.</text>
</comment>
<feature type="compositionally biased region" description="Basic and acidic residues" evidence="1">
    <location>
        <begin position="1"/>
        <end position="12"/>
    </location>
</feature>
<name>A0AAW0R223_9PEZI</name>